<evidence type="ECO:0000313" key="15">
    <source>
        <dbReference type="EMBL" id="SCL21004.1"/>
    </source>
</evidence>
<keyword evidence="9 12" id="KW-0460">Magnesium</keyword>
<dbReference type="PANTHER" id="PTHR20941:SF1">
    <property type="entry name" value="FOLIC ACID SYNTHESIS PROTEIN FOL1"/>
    <property type="match status" value="1"/>
</dbReference>
<name>A0A1C6RV49_9ACTN</name>
<evidence type="ECO:0000256" key="1">
    <source>
        <dbReference type="ARBA" id="ARBA00000012"/>
    </source>
</evidence>
<comment type="pathway">
    <text evidence="3 12">Cofactor biosynthesis; tetrahydrofolate biosynthesis; 7,8-dihydrofolate from 2-amino-4-hydroxy-6-hydroxymethyl-7,8-dihydropteridine diphosphate and 4-aminobenzoate: step 1/2.</text>
</comment>
<dbReference type="GO" id="GO:0046872">
    <property type="term" value="F:metal ion binding"/>
    <property type="evidence" value="ECO:0007669"/>
    <property type="project" value="UniProtKB-KW"/>
</dbReference>
<evidence type="ECO:0000313" key="16">
    <source>
        <dbReference type="Proteomes" id="UP000199699"/>
    </source>
</evidence>
<evidence type="ECO:0000256" key="13">
    <source>
        <dbReference type="SAM" id="MobiDB-lite"/>
    </source>
</evidence>
<feature type="region of interest" description="Disordered" evidence="13">
    <location>
        <begin position="296"/>
        <end position="324"/>
    </location>
</feature>
<dbReference type="AlphaFoldDB" id="A0A1C6RV49"/>
<keyword evidence="16" id="KW-1185">Reference proteome</keyword>
<dbReference type="CDD" id="cd00739">
    <property type="entry name" value="DHPS"/>
    <property type="match status" value="1"/>
</dbReference>
<dbReference type="STRING" id="145857.GA0070616_2170"/>
<keyword evidence="8 12" id="KW-0479">Metal-binding</keyword>
<comment type="catalytic activity">
    <reaction evidence="1">
        <text>(7,8-dihydropterin-6-yl)methyl diphosphate + 4-aminobenzoate = 7,8-dihydropteroate + diphosphate</text>
        <dbReference type="Rhea" id="RHEA:19949"/>
        <dbReference type="ChEBI" id="CHEBI:17836"/>
        <dbReference type="ChEBI" id="CHEBI:17839"/>
        <dbReference type="ChEBI" id="CHEBI:33019"/>
        <dbReference type="ChEBI" id="CHEBI:72950"/>
        <dbReference type="EC" id="2.5.1.15"/>
    </reaction>
</comment>
<evidence type="ECO:0000256" key="6">
    <source>
        <dbReference type="ARBA" id="ARBA00016919"/>
    </source>
</evidence>
<dbReference type="EC" id="2.5.1.15" evidence="5 12"/>
<dbReference type="InterPro" id="IPR045031">
    <property type="entry name" value="DHP_synth-like"/>
</dbReference>
<dbReference type="Proteomes" id="UP000199699">
    <property type="component" value="Unassembled WGS sequence"/>
</dbReference>
<dbReference type="GO" id="GO:0005829">
    <property type="term" value="C:cytosol"/>
    <property type="evidence" value="ECO:0007669"/>
    <property type="project" value="TreeGrafter"/>
</dbReference>
<dbReference type="GO" id="GO:0046654">
    <property type="term" value="P:tetrahydrofolate biosynthetic process"/>
    <property type="evidence" value="ECO:0007669"/>
    <property type="project" value="UniProtKB-UniPathway"/>
</dbReference>
<evidence type="ECO:0000256" key="7">
    <source>
        <dbReference type="ARBA" id="ARBA00022679"/>
    </source>
</evidence>
<dbReference type="Pfam" id="PF00809">
    <property type="entry name" value="Pterin_bind"/>
    <property type="match status" value="1"/>
</dbReference>
<evidence type="ECO:0000256" key="9">
    <source>
        <dbReference type="ARBA" id="ARBA00022842"/>
    </source>
</evidence>
<evidence type="ECO:0000256" key="5">
    <source>
        <dbReference type="ARBA" id="ARBA00012458"/>
    </source>
</evidence>
<dbReference type="InterPro" id="IPR006390">
    <property type="entry name" value="DHP_synth_dom"/>
</dbReference>
<organism evidence="15 16">
    <name type="scientific">Micromonospora nigra</name>
    <dbReference type="NCBI Taxonomy" id="145857"/>
    <lineage>
        <taxon>Bacteria</taxon>
        <taxon>Bacillati</taxon>
        <taxon>Actinomycetota</taxon>
        <taxon>Actinomycetes</taxon>
        <taxon>Micromonosporales</taxon>
        <taxon>Micromonosporaceae</taxon>
        <taxon>Micromonospora</taxon>
    </lineage>
</organism>
<dbReference type="PROSITE" id="PS50972">
    <property type="entry name" value="PTERIN_BINDING"/>
    <property type="match status" value="1"/>
</dbReference>
<evidence type="ECO:0000256" key="10">
    <source>
        <dbReference type="ARBA" id="ARBA00022909"/>
    </source>
</evidence>
<dbReference type="NCBIfam" id="TIGR01496">
    <property type="entry name" value="DHPS"/>
    <property type="match status" value="1"/>
</dbReference>
<comment type="function">
    <text evidence="12">Catalyzes the condensation of para-aminobenzoate (pABA) with 6-hydroxymethyl-7,8-dihydropterin diphosphate (DHPt-PP) to form 7,8-dihydropteroate (H2Pte), the immediate precursor of folate derivatives.</text>
</comment>
<proteinExistence type="inferred from homology"/>
<dbReference type="GO" id="GO:0046656">
    <property type="term" value="P:folic acid biosynthetic process"/>
    <property type="evidence" value="ECO:0007669"/>
    <property type="project" value="UniProtKB-KW"/>
</dbReference>
<dbReference type="EMBL" id="FMHT01000003">
    <property type="protein sequence ID" value="SCL21004.1"/>
    <property type="molecule type" value="Genomic_DNA"/>
</dbReference>
<dbReference type="PROSITE" id="PS00793">
    <property type="entry name" value="DHPS_2"/>
    <property type="match status" value="1"/>
</dbReference>
<dbReference type="SUPFAM" id="SSF51717">
    <property type="entry name" value="Dihydropteroate synthetase-like"/>
    <property type="match status" value="1"/>
</dbReference>
<dbReference type="FunFam" id="3.20.20.20:FF:000006">
    <property type="entry name" value="Dihydropteroate synthase"/>
    <property type="match status" value="1"/>
</dbReference>
<dbReference type="PANTHER" id="PTHR20941">
    <property type="entry name" value="FOLATE SYNTHESIS PROTEINS"/>
    <property type="match status" value="1"/>
</dbReference>
<evidence type="ECO:0000256" key="3">
    <source>
        <dbReference type="ARBA" id="ARBA00004763"/>
    </source>
</evidence>
<evidence type="ECO:0000256" key="8">
    <source>
        <dbReference type="ARBA" id="ARBA00022723"/>
    </source>
</evidence>
<evidence type="ECO:0000256" key="2">
    <source>
        <dbReference type="ARBA" id="ARBA00001946"/>
    </source>
</evidence>
<accession>A0A1C6RV49</accession>
<comment type="similarity">
    <text evidence="4 12">Belongs to the DHPS family.</text>
</comment>
<evidence type="ECO:0000259" key="14">
    <source>
        <dbReference type="PROSITE" id="PS50972"/>
    </source>
</evidence>
<dbReference type="PROSITE" id="PS00792">
    <property type="entry name" value="DHPS_1"/>
    <property type="match status" value="1"/>
</dbReference>
<dbReference type="InterPro" id="IPR000489">
    <property type="entry name" value="Pterin-binding_dom"/>
</dbReference>
<dbReference type="Gene3D" id="3.20.20.20">
    <property type="entry name" value="Dihydropteroate synthase-like"/>
    <property type="match status" value="1"/>
</dbReference>
<evidence type="ECO:0000256" key="4">
    <source>
        <dbReference type="ARBA" id="ARBA00009503"/>
    </source>
</evidence>
<evidence type="ECO:0000256" key="12">
    <source>
        <dbReference type="RuleBase" id="RU361205"/>
    </source>
</evidence>
<keyword evidence="7 12" id="KW-0808">Transferase</keyword>
<reference evidence="15 16" key="1">
    <citation type="submission" date="2016-06" db="EMBL/GenBank/DDBJ databases">
        <authorList>
            <person name="Kjaerup R.B."/>
            <person name="Dalgaard T.S."/>
            <person name="Juul-Madsen H.R."/>
        </authorList>
    </citation>
    <scope>NUCLEOTIDE SEQUENCE [LARGE SCALE GENOMIC DNA]</scope>
    <source>
        <strain evidence="15 16">DSM 43818</strain>
    </source>
</reference>
<dbReference type="GO" id="GO:0004156">
    <property type="term" value="F:dihydropteroate synthase activity"/>
    <property type="evidence" value="ECO:0007669"/>
    <property type="project" value="UniProtKB-EC"/>
</dbReference>
<sequence>MSAPPTRPDPALPCDRYRLVVTDLVRAPAPVVMGVLNVTPDSFSDGGRYTDLSAAVAHGVRLRADGAHLVDVGGESTRPGADRVDAETEAARVLPVVRELTAAGVPVSIDTTRARVAEAALAAGAVVVNDVSGGLADPDMARVVRDAGCPWVLMHWRGHSRAMGELASYADVVVDVRAELAGRIDEALRAGVPADRIVVDPGLGFAKTAEHNWQLSARLPELLDLGYPVLFGASRKSYLGRLLADPDGNPRPTAGREAATVATSVLAVAAGAWGVRVHDVRATVDALAVWQATGSPHLHPAPRGAVPGTAAGMSAHETRPGAVR</sequence>
<feature type="domain" description="Pterin-binding" evidence="14">
    <location>
        <begin position="30"/>
        <end position="288"/>
    </location>
</feature>
<protein>
    <recommendedName>
        <fullName evidence="6 12">Dihydropteroate synthase</fullName>
        <shortName evidence="12">DHPS</shortName>
        <ecNumber evidence="5 12">2.5.1.15</ecNumber>
    </recommendedName>
    <alternativeName>
        <fullName evidence="11 12">Dihydropteroate pyrophosphorylase</fullName>
    </alternativeName>
</protein>
<comment type="cofactor">
    <cofactor evidence="2 12">
        <name>Mg(2+)</name>
        <dbReference type="ChEBI" id="CHEBI:18420"/>
    </cofactor>
</comment>
<keyword evidence="10 12" id="KW-0289">Folate biosynthesis</keyword>
<dbReference type="InterPro" id="IPR011005">
    <property type="entry name" value="Dihydropteroate_synth-like_sf"/>
</dbReference>
<evidence type="ECO:0000256" key="11">
    <source>
        <dbReference type="ARBA" id="ARBA00030193"/>
    </source>
</evidence>
<dbReference type="UniPathway" id="UPA00077">
    <property type="reaction ID" value="UER00156"/>
</dbReference>
<gene>
    <name evidence="15" type="ORF">GA0070616_2170</name>
</gene>